<sequence length="95" mass="10626">MNYPANTIVITLSRPFKLNGEEVTELTLREPRVVDKLTYEKTAGGPLVKESTMIATLCGLNASDIHNLPAYDYEQLTDAVNRFLLPPEERESQSS</sequence>
<evidence type="ECO:0000313" key="2">
    <source>
        <dbReference type="Proteomes" id="UP000255528"/>
    </source>
</evidence>
<dbReference type="Pfam" id="PF10109">
    <property type="entry name" value="Phage_TAC_7"/>
    <property type="match status" value="1"/>
</dbReference>
<evidence type="ECO:0008006" key="3">
    <source>
        <dbReference type="Google" id="ProtNLM"/>
    </source>
</evidence>
<organism evidence="1 2">
    <name type="scientific">Buttiauxella agrestis</name>
    <dbReference type="NCBI Taxonomy" id="82977"/>
    <lineage>
        <taxon>Bacteria</taxon>
        <taxon>Pseudomonadati</taxon>
        <taxon>Pseudomonadota</taxon>
        <taxon>Gammaproteobacteria</taxon>
        <taxon>Enterobacterales</taxon>
        <taxon>Enterobacteriaceae</taxon>
        <taxon>Buttiauxella</taxon>
    </lineage>
</organism>
<dbReference type="RefSeq" id="WP_115628063.1">
    <property type="nucleotide sequence ID" value="NZ_UIGI01000001.1"/>
</dbReference>
<dbReference type="InterPro" id="IPR019289">
    <property type="entry name" value="Phage_tail_E/E"/>
</dbReference>
<name>A0A381C655_9ENTR</name>
<protein>
    <recommendedName>
        <fullName evidence="3">Phage tail protein E</fullName>
    </recommendedName>
</protein>
<dbReference type="EMBL" id="UIGI01000001">
    <property type="protein sequence ID" value="SUW63302.1"/>
    <property type="molecule type" value="Genomic_DNA"/>
</dbReference>
<dbReference type="Proteomes" id="UP000255528">
    <property type="component" value="Unassembled WGS sequence"/>
</dbReference>
<dbReference type="AlphaFoldDB" id="A0A381C655"/>
<evidence type="ECO:0000313" key="1">
    <source>
        <dbReference type="EMBL" id="SUW63302.1"/>
    </source>
</evidence>
<accession>A0A381C655</accession>
<reference evidence="1 2" key="1">
    <citation type="submission" date="2018-06" db="EMBL/GenBank/DDBJ databases">
        <authorList>
            <consortium name="Pathogen Informatics"/>
            <person name="Doyle S."/>
        </authorList>
    </citation>
    <scope>NUCLEOTIDE SEQUENCE [LARGE SCALE GENOMIC DNA]</scope>
    <source>
        <strain evidence="1 2">NCTC12119</strain>
    </source>
</reference>
<gene>
    <name evidence="1" type="ORF">NCTC12119_01790</name>
</gene>
<proteinExistence type="predicted"/>